<feature type="transmembrane region" description="Helical" evidence="1">
    <location>
        <begin position="95"/>
        <end position="113"/>
    </location>
</feature>
<name>A0AAD7I4F2_9AGAR</name>
<keyword evidence="1" id="KW-0812">Transmembrane</keyword>
<feature type="non-terminal residue" evidence="2">
    <location>
        <position position="235"/>
    </location>
</feature>
<evidence type="ECO:0000313" key="3">
    <source>
        <dbReference type="Proteomes" id="UP001215598"/>
    </source>
</evidence>
<keyword evidence="1" id="KW-0472">Membrane</keyword>
<organism evidence="2 3">
    <name type="scientific">Mycena metata</name>
    <dbReference type="NCBI Taxonomy" id="1033252"/>
    <lineage>
        <taxon>Eukaryota</taxon>
        <taxon>Fungi</taxon>
        <taxon>Dikarya</taxon>
        <taxon>Basidiomycota</taxon>
        <taxon>Agaricomycotina</taxon>
        <taxon>Agaricomycetes</taxon>
        <taxon>Agaricomycetidae</taxon>
        <taxon>Agaricales</taxon>
        <taxon>Marasmiineae</taxon>
        <taxon>Mycenaceae</taxon>
        <taxon>Mycena</taxon>
    </lineage>
</organism>
<protein>
    <submittedName>
        <fullName evidence="2">Uncharacterized protein</fullName>
    </submittedName>
</protein>
<comment type="caution">
    <text evidence="2">The sequence shown here is derived from an EMBL/GenBank/DDBJ whole genome shotgun (WGS) entry which is preliminary data.</text>
</comment>
<accession>A0AAD7I4F2</accession>
<keyword evidence="1" id="KW-1133">Transmembrane helix</keyword>
<keyword evidence="3" id="KW-1185">Reference proteome</keyword>
<reference evidence="2" key="1">
    <citation type="submission" date="2023-03" db="EMBL/GenBank/DDBJ databases">
        <title>Massive genome expansion in bonnet fungi (Mycena s.s.) driven by repeated elements and novel gene families across ecological guilds.</title>
        <authorList>
            <consortium name="Lawrence Berkeley National Laboratory"/>
            <person name="Harder C.B."/>
            <person name="Miyauchi S."/>
            <person name="Viragh M."/>
            <person name="Kuo A."/>
            <person name="Thoen E."/>
            <person name="Andreopoulos B."/>
            <person name="Lu D."/>
            <person name="Skrede I."/>
            <person name="Drula E."/>
            <person name="Henrissat B."/>
            <person name="Morin E."/>
            <person name="Kohler A."/>
            <person name="Barry K."/>
            <person name="LaButti K."/>
            <person name="Morin E."/>
            <person name="Salamov A."/>
            <person name="Lipzen A."/>
            <person name="Mereny Z."/>
            <person name="Hegedus B."/>
            <person name="Baldrian P."/>
            <person name="Stursova M."/>
            <person name="Weitz H."/>
            <person name="Taylor A."/>
            <person name="Grigoriev I.V."/>
            <person name="Nagy L.G."/>
            <person name="Martin F."/>
            <person name="Kauserud H."/>
        </authorList>
    </citation>
    <scope>NUCLEOTIDE SEQUENCE</scope>
    <source>
        <strain evidence="2">CBHHK182m</strain>
    </source>
</reference>
<evidence type="ECO:0000256" key="1">
    <source>
        <dbReference type="SAM" id="Phobius"/>
    </source>
</evidence>
<dbReference type="AlphaFoldDB" id="A0AAD7I4F2"/>
<gene>
    <name evidence="2" type="ORF">B0H16DRAFT_1578006</name>
</gene>
<dbReference type="EMBL" id="JARKIB010000133">
    <property type="protein sequence ID" value="KAJ7734242.1"/>
    <property type="molecule type" value="Genomic_DNA"/>
</dbReference>
<sequence length="235" mass="25468">MDADGNYTSYVVAWAASSPWASAGLRRGRLRHRAHPRDRVGPRLHRVARRLWRDAVRGRVWAWRCGRTDAGGRWGLPRDALWGHGDGVRRYDGGAGFLIPLTLLFLCAASYTMPRVLSFPRASRTASLSHARFRRHNLPSSTLATSLRILYTTTTCILPLSILPSCITTVLLSSLLCISSPPTPHAPIPPPPATLATSLVSQAASATSARPLLSPLPPPSTASLLTYSSLSPHAL</sequence>
<dbReference type="Proteomes" id="UP001215598">
    <property type="component" value="Unassembled WGS sequence"/>
</dbReference>
<evidence type="ECO:0000313" key="2">
    <source>
        <dbReference type="EMBL" id="KAJ7734242.1"/>
    </source>
</evidence>
<proteinExistence type="predicted"/>